<dbReference type="EMBL" id="VSSQ01105302">
    <property type="protein sequence ID" value="MPN45416.1"/>
    <property type="molecule type" value="Genomic_DNA"/>
</dbReference>
<evidence type="ECO:0000313" key="1">
    <source>
        <dbReference type="EMBL" id="MPN45416.1"/>
    </source>
</evidence>
<dbReference type="AlphaFoldDB" id="A0A645I3G7"/>
<protein>
    <submittedName>
        <fullName evidence="1">Uncharacterized protein</fullName>
    </submittedName>
</protein>
<dbReference type="InterPro" id="IPR042100">
    <property type="entry name" value="Bug_dom1"/>
</dbReference>
<dbReference type="Gene3D" id="3.40.190.150">
    <property type="entry name" value="Bordetella uptake gene, domain 1"/>
    <property type="match status" value="1"/>
</dbReference>
<comment type="caution">
    <text evidence="1">The sequence shown here is derived from an EMBL/GenBank/DDBJ whole genome shotgun (WGS) entry which is preliminary data.</text>
</comment>
<reference evidence="1" key="1">
    <citation type="submission" date="2019-08" db="EMBL/GenBank/DDBJ databases">
        <authorList>
            <person name="Kucharzyk K."/>
            <person name="Murdoch R.W."/>
            <person name="Higgins S."/>
            <person name="Loffler F."/>
        </authorList>
    </citation>
    <scope>NUCLEOTIDE SEQUENCE</scope>
</reference>
<gene>
    <name evidence="1" type="ORF">SDC9_192983</name>
</gene>
<name>A0A645I3G7_9ZZZZ</name>
<organism evidence="1">
    <name type="scientific">bioreactor metagenome</name>
    <dbReference type="NCBI Taxonomy" id="1076179"/>
    <lineage>
        <taxon>unclassified sequences</taxon>
        <taxon>metagenomes</taxon>
        <taxon>ecological metagenomes</taxon>
    </lineage>
</organism>
<sequence length="46" mass="4919">MPDVVAKMAAFGALPAGGEPARLEKTNAADYNRFGKLIKDLDIRAD</sequence>
<proteinExistence type="predicted"/>
<accession>A0A645I3G7</accession>